<organism evidence="10 11">
    <name type="scientific">Thalassovita litoralis</name>
    <dbReference type="NCBI Taxonomy" id="1010611"/>
    <lineage>
        <taxon>Bacteria</taxon>
        <taxon>Pseudomonadati</taxon>
        <taxon>Pseudomonadota</taxon>
        <taxon>Alphaproteobacteria</taxon>
        <taxon>Rhodobacterales</taxon>
        <taxon>Roseobacteraceae</taxon>
        <taxon>Thalassovita</taxon>
    </lineage>
</organism>
<dbReference type="InterPro" id="IPR014216">
    <property type="entry name" value="ABC_transptr_CydD"/>
</dbReference>
<dbReference type="Proteomes" id="UP000316030">
    <property type="component" value="Unassembled WGS sequence"/>
</dbReference>
<evidence type="ECO:0000313" key="10">
    <source>
        <dbReference type="EMBL" id="SMO98758.1"/>
    </source>
</evidence>
<dbReference type="EMBL" id="FXTO01000046">
    <property type="protein sequence ID" value="SMO98758.1"/>
    <property type="molecule type" value="Genomic_DNA"/>
</dbReference>
<dbReference type="InterPro" id="IPR027417">
    <property type="entry name" value="P-loop_NTPase"/>
</dbReference>
<comment type="subcellular location">
    <subcellularLocation>
        <location evidence="1">Cell membrane</location>
        <topology evidence="1">Multi-pass membrane protein</topology>
    </subcellularLocation>
</comment>
<keyword evidence="5 7" id="KW-1133">Transmembrane helix</keyword>
<dbReference type="OrthoDB" id="9806127at2"/>
<dbReference type="PROSITE" id="PS50929">
    <property type="entry name" value="ABC_TM1F"/>
    <property type="match status" value="1"/>
</dbReference>
<dbReference type="GO" id="GO:0005886">
    <property type="term" value="C:plasma membrane"/>
    <property type="evidence" value="ECO:0007669"/>
    <property type="project" value="UniProtKB-SubCell"/>
</dbReference>
<evidence type="ECO:0000256" key="3">
    <source>
        <dbReference type="ARBA" id="ARBA00022741"/>
    </source>
</evidence>
<keyword evidence="4 10" id="KW-0067">ATP-binding</keyword>
<dbReference type="InterPro" id="IPR017871">
    <property type="entry name" value="ABC_transporter-like_CS"/>
</dbReference>
<feature type="transmembrane region" description="Helical" evidence="7">
    <location>
        <begin position="139"/>
        <end position="157"/>
    </location>
</feature>
<dbReference type="GO" id="GO:0016887">
    <property type="term" value="F:ATP hydrolysis activity"/>
    <property type="evidence" value="ECO:0007669"/>
    <property type="project" value="InterPro"/>
</dbReference>
<feature type="domain" description="ABC transporter" evidence="8">
    <location>
        <begin position="340"/>
        <end position="553"/>
    </location>
</feature>
<dbReference type="Gene3D" id="3.40.50.300">
    <property type="entry name" value="P-loop containing nucleotide triphosphate hydrolases"/>
    <property type="match status" value="1"/>
</dbReference>
<dbReference type="InterPro" id="IPR011527">
    <property type="entry name" value="ABC1_TM_dom"/>
</dbReference>
<dbReference type="SMART" id="SM00382">
    <property type="entry name" value="AAA"/>
    <property type="match status" value="1"/>
</dbReference>
<dbReference type="Gene3D" id="1.20.1560.10">
    <property type="entry name" value="ABC transporter type 1, transmembrane domain"/>
    <property type="match status" value="1"/>
</dbReference>
<dbReference type="NCBIfam" id="TIGR02857">
    <property type="entry name" value="CydD"/>
    <property type="match status" value="1"/>
</dbReference>
<keyword evidence="2 7" id="KW-0812">Transmembrane</keyword>
<feature type="transmembrane region" description="Helical" evidence="7">
    <location>
        <begin position="25"/>
        <end position="50"/>
    </location>
</feature>
<dbReference type="AlphaFoldDB" id="A0A521FRD1"/>
<dbReference type="InterPro" id="IPR039421">
    <property type="entry name" value="Type_1_exporter"/>
</dbReference>
<dbReference type="GO" id="GO:0140359">
    <property type="term" value="F:ABC-type transporter activity"/>
    <property type="evidence" value="ECO:0007669"/>
    <property type="project" value="InterPro"/>
</dbReference>
<evidence type="ECO:0000256" key="4">
    <source>
        <dbReference type="ARBA" id="ARBA00022840"/>
    </source>
</evidence>
<sequence>MHMQTGKTALANVLSAGQAGIRTGAVLGLFASLIWFAQAALIATLLAGLLAGDLPVSPLFLGGGYLGLAGLRALIASSAEKKLFNAAERVVTETRRRLWVQETRRADAVQGGPGAIAALAQEKLDALIPYLTRYAPAQMRVRVIPLLILTIAFWHSWAVGLVLLMAGPLIPVFMALVGWAAQQASERQMVEIGQLNDLLVDRLAALSDIRLLDATQPAIAGFENASHALRHRTMAVLRIAFLSSTVLELFSAIGVAMVAVWVGFALLGEVSWGTWGSPVTPWAGIYLLLLAPEFFQPLRDLAAAWHDRAGALAVAQELAQREQGAGQVILGTGAVQPRLVGSAEIAMTDLSVLRNGQNLRYPDITLPAGATVAVTGPSGAGKTTLLRLLAGLERPATGQISVAGQILTDDTADGWRAGLGWMPQQPHFLNQTLAQNIGFGQVPEADILKRAGLGSVLATLPQGLNTVLGETGAGLSGGEARRAMLARAMQAHPLVLLADEPTSDLDAETAETVMQGMLELAATGCTLIVATHDPALIARMAYRIDLPGAGGEL</sequence>
<feature type="transmembrane region" description="Helical" evidence="7">
    <location>
        <begin position="239"/>
        <end position="266"/>
    </location>
</feature>
<evidence type="ECO:0000256" key="2">
    <source>
        <dbReference type="ARBA" id="ARBA00022692"/>
    </source>
</evidence>
<evidence type="ECO:0000259" key="9">
    <source>
        <dbReference type="PROSITE" id="PS50929"/>
    </source>
</evidence>
<dbReference type="SUPFAM" id="SSF52540">
    <property type="entry name" value="P-loop containing nucleoside triphosphate hydrolases"/>
    <property type="match status" value="1"/>
</dbReference>
<dbReference type="InterPro" id="IPR036640">
    <property type="entry name" value="ABC1_TM_sf"/>
</dbReference>
<evidence type="ECO:0000256" key="7">
    <source>
        <dbReference type="SAM" id="Phobius"/>
    </source>
</evidence>
<dbReference type="CDD" id="cd18584">
    <property type="entry name" value="ABC_6TM_AarD_CydD"/>
    <property type="match status" value="1"/>
</dbReference>
<evidence type="ECO:0000313" key="11">
    <source>
        <dbReference type="Proteomes" id="UP000316030"/>
    </source>
</evidence>
<dbReference type="GO" id="GO:0005524">
    <property type="term" value="F:ATP binding"/>
    <property type="evidence" value="ECO:0007669"/>
    <property type="project" value="UniProtKB-KW"/>
</dbReference>
<dbReference type="PROSITE" id="PS50893">
    <property type="entry name" value="ABC_TRANSPORTER_2"/>
    <property type="match status" value="1"/>
</dbReference>
<keyword evidence="3" id="KW-0547">Nucleotide-binding</keyword>
<dbReference type="InterPro" id="IPR003439">
    <property type="entry name" value="ABC_transporter-like_ATP-bd"/>
</dbReference>
<reference evidence="10 11" key="1">
    <citation type="submission" date="2017-05" db="EMBL/GenBank/DDBJ databases">
        <authorList>
            <person name="Varghese N."/>
            <person name="Submissions S."/>
        </authorList>
    </citation>
    <scope>NUCLEOTIDE SEQUENCE [LARGE SCALE GENOMIC DNA]</scope>
    <source>
        <strain evidence="10 11">DSM 29506</strain>
    </source>
</reference>
<feature type="transmembrane region" description="Helical" evidence="7">
    <location>
        <begin position="56"/>
        <end position="75"/>
    </location>
</feature>
<feature type="transmembrane region" description="Helical" evidence="7">
    <location>
        <begin position="163"/>
        <end position="181"/>
    </location>
</feature>
<dbReference type="PROSITE" id="PS00211">
    <property type="entry name" value="ABC_TRANSPORTER_1"/>
    <property type="match status" value="1"/>
</dbReference>
<dbReference type="PANTHER" id="PTHR24221:SF654">
    <property type="entry name" value="ATP-BINDING CASSETTE SUB-FAMILY B MEMBER 6"/>
    <property type="match status" value="1"/>
</dbReference>
<keyword evidence="6 7" id="KW-0472">Membrane</keyword>
<protein>
    <submittedName>
        <fullName evidence="10">ATP-binding cassette, subfamily C, CydD</fullName>
    </submittedName>
</protein>
<evidence type="ECO:0000256" key="1">
    <source>
        <dbReference type="ARBA" id="ARBA00004651"/>
    </source>
</evidence>
<feature type="domain" description="ABC transmembrane type-1" evidence="9">
    <location>
        <begin position="24"/>
        <end position="310"/>
    </location>
</feature>
<dbReference type="InterPro" id="IPR003593">
    <property type="entry name" value="AAA+_ATPase"/>
</dbReference>
<name>A0A521FRD1_9RHOB</name>
<dbReference type="GO" id="GO:0042883">
    <property type="term" value="P:cysteine transport"/>
    <property type="evidence" value="ECO:0007669"/>
    <property type="project" value="InterPro"/>
</dbReference>
<dbReference type="PANTHER" id="PTHR24221">
    <property type="entry name" value="ATP-BINDING CASSETTE SUB-FAMILY B"/>
    <property type="match status" value="1"/>
</dbReference>
<accession>A0A521FRD1</accession>
<proteinExistence type="predicted"/>
<evidence type="ECO:0000256" key="5">
    <source>
        <dbReference type="ARBA" id="ARBA00022989"/>
    </source>
</evidence>
<dbReference type="Pfam" id="PF00664">
    <property type="entry name" value="ABC_membrane"/>
    <property type="match status" value="1"/>
</dbReference>
<evidence type="ECO:0000259" key="8">
    <source>
        <dbReference type="PROSITE" id="PS50893"/>
    </source>
</evidence>
<dbReference type="Pfam" id="PF00005">
    <property type="entry name" value="ABC_tran"/>
    <property type="match status" value="1"/>
</dbReference>
<dbReference type="SUPFAM" id="SSF90123">
    <property type="entry name" value="ABC transporter transmembrane region"/>
    <property type="match status" value="1"/>
</dbReference>
<evidence type="ECO:0000256" key="6">
    <source>
        <dbReference type="ARBA" id="ARBA00023136"/>
    </source>
</evidence>
<keyword evidence="11" id="KW-1185">Reference proteome</keyword>
<gene>
    <name evidence="10" type="ORF">SAMN06265173_14615</name>
</gene>